<keyword evidence="4" id="KW-1185">Reference proteome</keyword>
<feature type="transmembrane region" description="Helical" evidence="2">
    <location>
        <begin position="669"/>
        <end position="687"/>
    </location>
</feature>
<dbReference type="OrthoDB" id="327693at2759"/>
<feature type="transmembrane region" description="Helical" evidence="2">
    <location>
        <begin position="564"/>
        <end position="590"/>
    </location>
</feature>
<sequence length="802" mass="93942">MANQLTNNSVLEKPLIQEFQNLLPYVKLWKNQTNKTNSQINPSQLQYQQNRIPINLPEYIDCYLGFWCEIYFSKFSLENECSDDKTVNKRYILEITSNGAIILPQIASEYSTFVANYSQRFKLLSYIGKYTINVTYQISDTVNLANRWILVQDFFILNITNTCEKEYKLLQDINNVSIRQQVNGDVIYYTIPRLLLRPHQDCFKQTPSRIVNDDQQDLSSIVIWDRFSDFQVGILADTPDKIGEYEFLFEIKVNAEIEGFQFRLYKPYSFKFEVYKYIQVDQFIINNSAPYFSSYVQDIEAKVGVEQVVDLPDITDAEGDEYSILIQGIKANLFITESNKKLIIQPTQTVVGLMFLTIMNLCQMMEHLQKNIKGLRHLKQSEQQKLGQEWDRLIVNFKMNFLFYDQTEKLMMQKGYQIKRYIPPQMSKSLKDFMNSLGSSTSISLTSIMGSNLFINILMQDDTAELLQVSEYLDVMGNDQQFPINYTSTFNVDDSTYNPNYERMGYTSTNVIRNLGPIFYFYCLLMYYKFDVFIIQDHYGFSIILQFRENSVQKRFSTFIDKSAFILSMIFLCISFLFPIICGLLTNVVYKRNKGPLKSNFRPIIENIREDSYIFTSIYLGRRIIYSLTLVSFDGKQGLQLIFLIIQNMIMIIYITLSQPYQNKLANNLEIFNEIIFQVILYSMIVFSDHYVLDFELKIWIGYFPIALSIIFVMINIYLLCISKILQSLRSSVIQNEPKKKLKMKSKKAKNTSTPRFQPQLSGSYYSSTTDFCHKDKLSGKVKKEKISKKSNIKKSQRKQNR</sequence>
<evidence type="ECO:0000256" key="2">
    <source>
        <dbReference type="SAM" id="Phobius"/>
    </source>
</evidence>
<feature type="transmembrane region" description="Helical" evidence="2">
    <location>
        <begin position="639"/>
        <end position="657"/>
    </location>
</feature>
<gene>
    <name evidence="3" type="primary">Contig11601.g12422</name>
    <name evidence="3" type="ORF">STYLEM_10851</name>
</gene>
<evidence type="ECO:0000313" key="4">
    <source>
        <dbReference type="Proteomes" id="UP000039865"/>
    </source>
</evidence>
<feature type="transmembrane region" description="Helical" evidence="2">
    <location>
        <begin position="699"/>
        <end position="721"/>
    </location>
</feature>
<feature type="region of interest" description="Disordered" evidence="1">
    <location>
        <begin position="742"/>
        <end position="802"/>
    </location>
</feature>
<dbReference type="EMBL" id="CCKQ01010309">
    <property type="protein sequence ID" value="CDW81827.1"/>
    <property type="molecule type" value="Genomic_DNA"/>
</dbReference>
<name>A0A078AK45_STYLE</name>
<keyword evidence="2" id="KW-1133">Transmembrane helix</keyword>
<proteinExistence type="predicted"/>
<reference evidence="3 4" key="1">
    <citation type="submission" date="2014-06" db="EMBL/GenBank/DDBJ databases">
        <authorList>
            <person name="Swart Estienne"/>
        </authorList>
    </citation>
    <scope>NUCLEOTIDE SEQUENCE [LARGE SCALE GENOMIC DNA]</scope>
    <source>
        <strain evidence="3 4">130c</strain>
    </source>
</reference>
<dbReference type="Proteomes" id="UP000039865">
    <property type="component" value="Unassembled WGS sequence"/>
</dbReference>
<feature type="compositionally biased region" description="Basic residues" evidence="1">
    <location>
        <begin position="780"/>
        <end position="802"/>
    </location>
</feature>
<dbReference type="AlphaFoldDB" id="A0A078AK45"/>
<evidence type="ECO:0008006" key="5">
    <source>
        <dbReference type="Google" id="ProtNLM"/>
    </source>
</evidence>
<evidence type="ECO:0000313" key="3">
    <source>
        <dbReference type="EMBL" id="CDW81827.1"/>
    </source>
</evidence>
<keyword evidence="2" id="KW-0472">Membrane</keyword>
<dbReference type="InParanoid" id="A0A078AK45"/>
<evidence type="ECO:0000256" key="1">
    <source>
        <dbReference type="SAM" id="MobiDB-lite"/>
    </source>
</evidence>
<feature type="compositionally biased region" description="Polar residues" evidence="1">
    <location>
        <begin position="751"/>
        <end position="771"/>
    </location>
</feature>
<keyword evidence="2" id="KW-0812">Transmembrane</keyword>
<feature type="transmembrane region" description="Helical" evidence="2">
    <location>
        <begin position="511"/>
        <end position="530"/>
    </location>
</feature>
<accession>A0A078AK45</accession>
<protein>
    <recommendedName>
        <fullName evidence="5">TRP C-terminal domain-containing protein</fullName>
    </recommendedName>
</protein>
<organism evidence="3 4">
    <name type="scientific">Stylonychia lemnae</name>
    <name type="common">Ciliate</name>
    <dbReference type="NCBI Taxonomy" id="5949"/>
    <lineage>
        <taxon>Eukaryota</taxon>
        <taxon>Sar</taxon>
        <taxon>Alveolata</taxon>
        <taxon>Ciliophora</taxon>
        <taxon>Intramacronucleata</taxon>
        <taxon>Spirotrichea</taxon>
        <taxon>Stichotrichia</taxon>
        <taxon>Sporadotrichida</taxon>
        <taxon>Oxytrichidae</taxon>
        <taxon>Stylonychinae</taxon>
        <taxon>Stylonychia</taxon>
    </lineage>
</organism>